<feature type="transmembrane region" description="Helical" evidence="7">
    <location>
        <begin position="233"/>
        <end position="254"/>
    </location>
</feature>
<dbReference type="InterPro" id="IPR000515">
    <property type="entry name" value="MetI-like"/>
</dbReference>
<feature type="region of interest" description="Disordered" evidence="8">
    <location>
        <begin position="428"/>
        <end position="462"/>
    </location>
</feature>
<feature type="transmembrane region" description="Helical" evidence="7">
    <location>
        <begin position="146"/>
        <end position="169"/>
    </location>
</feature>
<feature type="transmembrane region" description="Helical" evidence="7">
    <location>
        <begin position="290"/>
        <end position="309"/>
    </location>
</feature>
<proteinExistence type="inferred from homology"/>
<dbReference type="GeneID" id="37877334"/>
<dbReference type="GO" id="GO:0055085">
    <property type="term" value="P:transmembrane transport"/>
    <property type="evidence" value="ECO:0007669"/>
    <property type="project" value="InterPro"/>
</dbReference>
<keyword evidence="3" id="KW-1003">Cell membrane</keyword>
<evidence type="ECO:0000256" key="8">
    <source>
        <dbReference type="SAM" id="MobiDB-lite"/>
    </source>
</evidence>
<comment type="subcellular location">
    <subcellularLocation>
        <location evidence="1 7">Cell membrane</location>
        <topology evidence="1 7">Multi-pass membrane protein</topology>
    </subcellularLocation>
</comment>
<feature type="domain" description="ABC transmembrane type-1" evidence="9">
    <location>
        <begin position="231"/>
        <end position="418"/>
    </location>
</feature>
<feature type="transmembrane region" description="Helical" evidence="7">
    <location>
        <begin position="68"/>
        <end position="88"/>
    </location>
</feature>
<feature type="region of interest" description="Disordered" evidence="8">
    <location>
        <begin position="1"/>
        <end position="61"/>
    </location>
</feature>
<dbReference type="PROSITE" id="PS50928">
    <property type="entry name" value="ABC_TM1"/>
    <property type="match status" value="1"/>
</dbReference>
<name>A0A343THQ5_9EURY</name>
<evidence type="ECO:0000256" key="1">
    <source>
        <dbReference type="ARBA" id="ARBA00004651"/>
    </source>
</evidence>
<evidence type="ECO:0000256" key="2">
    <source>
        <dbReference type="ARBA" id="ARBA00022448"/>
    </source>
</evidence>
<evidence type="ECO:0000259" key="9">
    <source>
        <dbReference type="PROSITE" id="PS50928"/>
    </source>
</evidence>
<gene>
    <name evidence="10" type="primary">ddpC</name>
    <name evidence="10" type="ORF">AArcSl_0989</name>
</gene>
<feature type="transmembrane region" description="Helical" evidence="7">
    <location>
        <begin position="397"/>
        <end position="421"/>
    </location>
</feature>
<keyword evidence="2 7" id="KW-0813">Transport</keyword>
<evidence type="ECO:0000256" key="7">
    <source>
        <dbReference type="RuleBase" id="RU363032"/>
    </source>
</evidence>
<dbReference type="KEGG" id="hdf:AArcSl_0989"/>
<dbReference type="Gene3D" id="1.10.3720.10">
    <property type="entry name" value="MetI-like"/>
    <property type="match status" value="1"/>
</dbReference>
<dbReference type="PANTHER" id="PTHR43386:SF1">
    <property type="entry name" value="D,D-DIPEPTIDE TRANSPORT SYSTEM PERMEASE PROTEIN DDPC-RELATED"/>
    <property type="match status" value="1"/>
</dbReference>
<evidence type="ECO:0000256" key="3">
    <source>
        <dbReference type="ARBA" id="ARBA00022475"/>
    </source>
</evidence>
<evidence type="ECO:0000256" key="5">
    <source>
        <dbReference type="ARBA" id="ARBA00022989"/>
    </source>
</evidence>
<dbReference type="EMBL" id="CP025066">
    <property type="protein sequence ID" value="AUX08627.1"/>
    <property type="molecule type" value="Genomic_DNA"/>
</dbReference>
<feature type="transmembrane region" description="Helical" evidence="7">
    <location>
        <begin position="359"/>
        <end position="377"/>
    </location>
</feature>
<reference evidence="11" key="1">
    <citation type="submission" date="2017-11" db="EMBL/GenBank/DDBJ databases">
        <title>Phenotypic and genomic properties of facultatively anaerobic sulfur-reducing natronoarchaea from hypersaline soda lakes.</title>
        <authorList>
            <person name="Sorokin D.Y."/>
            <person name="Kublanov I.V."/>
            <person name="Roman P."/>
            <person name="Sinninghe Damste J.S."/>
            <person name="Golyshin P.N."/>
            <person name="Rojo D."/>
            <person name="Ciordia S."/>
            <person name="Mena M.D.C."/>
            <person name="Ferrer M."/>
            <person name="Messina E."/>
            <person name="Smedile F."/>
            <person name="La Spada G."/>
            <person name="La Cono V."/>
            <person name="Yakimov M.M."/>
        </authorList>
    </citation>
    <scope>NUCLEOTIDE SEQUENCE [LARGE SCALE GENOMIC DNA]</scope>
    <source>
        <strain evidence="11">AArc-Sl</strain>
    </source>
</reference>
<dbReference type="Pfam" id="PF00528">
    <property type="entry name" value="BPD_transp_1"/>
    <property type="match status" value="1"/>
</dbReference>
<dbReference type="InterPro" id="IPR035906">
    <property type="entry name" value="MetI-like_sf"/>
</dbReference>
<dbReference type="SUPFAM" id="SSF161098">
    <property type="entry name" value="MetI-like"/>
    <property type="match status" value="1"/>
</dbReference>
<dbReference type="Proteomes" id="UP000263012">
    <property type="component" value="Chromosome"/>
</dbReference>
<evidence type="ECO:0000256" key="4">
    <source>
        <dbReference type="ARBA" id="ARBA00022692"/>
    </source>
</evidence>
<dbReference type="AlphaFoldDB" id="A0A343THQ5"/>
<organism evidence="10 11">
    <name type="scientific">Halalkaliarchaeum desulfuricum</name>
    <dbReference type="NCBI Taxonomy" id="2055893"/>
    <lineage>
        <taxon>Archaea</taxon>
        <taxon>Methanobacteriati</taxon>
        <taxon>Methanobacteriota</taxon>
        <taxon>Stenosarchaea group</taxon>
        <taxon>Halobacteria</taxon>
        <taxon>Halobacteriales</taxon>
        <taxon>Haloferacaceae</taxon>
        <taxon>Halalkaliarchaeum</taxon>
    </lineage>
</organism>
<keyword evidence="4 7" id="KW-0812">Transmembrane</keyword>
<dbReference type="InterPro" id="IPR050366">
    <property type="entry name" value="BP-dependent_transpt_permease"/>
</dbReference>
<dbReference type="OrthoDB" id="312811at2157"/>
<dbReference type="RefSeq" id="WP_119815875.1">
    <property type="nucleotide sequence ID" value="NZ_CP025066.1"/>
</dbReference>
<evidence type="ECO:0000256" key="6">
    <source>
        <dbReference type="ARBA" id="ARBA00023136"/>
    </source>
</evidence>
<accession>A0A343THQ5</accession>
<keyword evidence="6 7" id="KW-0472">Membrane</keyword>
<dbReference type="CDD" id="cd06261">
    <property type="entry name" value="TM_PBP2"/>
    <property type="match status" value="1"/>
</dbReference>
<evidence type="ECO:0000313" key="10">
    <source>
        <dbReference type="EMBL" id="AUX08627.1"/>
    </source>
</evidence>
<comment type="similarity">
    <text evidence="7">Belongs to the binding-protein-dependent transport system permease family.</text>
</comment>
<feature type="transmembrane region" description="Helical" evidence="7">
    <location>
        <begin position="108"/>
        <end position="126"/>
    </location>
</feature>
<evidence type="ECO:0000313" key="11">
    <source>
        <dbReference type="Proteomes" id="UP000263012"/>
    </source>
</evidence>
<dbReference type="PANTHER" id="PTHR43386">
    <property type="entry name" value="OLIGOPEPTIDE TRANSPORT SYSTEM PERMEASE PROTEIN APPC"/>
    <property type="match status" value="1"/>
</dbReference>
<keyword evidence="5 7" id="KW-1133">Transmembrane helix</keyword>
<dbReference type="GO" id="GO:0005886">
    <property type="term" value="C:plasma membrane"/>
    <property type="evidence" value="ECO:0007669"/>
    <property type="project" value="UniProtKB-SubCell"/>
</dbReference>
<sequence>MPSDTDPGDGVEPSAGSDTDAAAGFGAPQFDLDSSRGVPDSSRVAPDSSRGVPDHRVGRAGSRGGDTLRLVGMVVSGVAVVLGAAYDYLVLGGTEPLAFGWNPTPVDWLFLLSLSVFGWLLVFPLVRDRERAARYGRLLRAEPLRLAAALYLLAFFVAGLVGTVVGNTISEGLDHGYQPPVFFSVPDHVPVQCLGAEAAGRCRGSFQYPLGTDAHGNGLIELVVLGAGVSLRVAFVVGMIAVPLALAVGVIAGYAGGRTDAVLMRYVDVQGTVPAFLVYIVLIYVYGRSLFLLVLVFGLLSWGGIARIVRSEVLQIRTEAYVAAALGQGAGRFRVLRRHVVPNVYDSLAVSATQAIPRILLIEAAISFMLLNDIGVASWGHTATMGLRHQHQFVHTWWISTIPIAFLAMTVLSITVLGDFFRDALDPTAGRPDAETDVDSAIGTEVDHSSGGTEAEPEVDRR</sequence>
<keyword evidence="11" id="KW-1185">Reference proteome</keyword>
<protein>
    <submittedName>
        <fullName evidence="10">Peptide/nickel transport system permease protein</fullName>
    </submittedName>
</protein>
<feature type="transmembrane region" description="Helical" evidence="7">
    <location>
        <begin position="266"/>
        <end position="284"/>
    </location>
</feature>